<accession>A0A9P4QQM4</accession>
<evidence type="ECO:0000313" key="7">
    <source>
        <dbReference type="Proteomes" id="UP000799444"/>
    </source>
</evidence>
<dbReference type="PRINTS" id="PR00792">
    <property type="entry name" value="PEPSIN"/>
</dbReference>
<evidence type="ECO:0000256" key="3">
    <source>
        <dbReference type="SAM" id="Phobius"/>
    </source>
</evidence>
<feature type="domain" description="Peptidase A1" evidence="5">
    <location>
        <begin position="63"/>
        <end position="420"/>
    </location>
</feature>
<keyword evidence="3" id="KW-1133">Transmembrane helix</keyword>
<feature type="region of interest" description="Disordered" evidence="2">
    <location>
        <begin position="581"/>
        <end position="600"/>
    </location>
</feature>
<feature type="region of interest" description="Disordered" evidence="2">
    <location>
        <begin position="504"/>
        <end position="567"/>
    </location>
</feature>
<evidence type="ECO:0000256" key="2">
    <source>
        <dbReference type="SAM" id="MobiDB-lite"/>
    </source>
</evidence>
<dbReference type="CDD" id="cd05471">
    <property type="entry name" value="pepsin_like"/>
    <property type="match status" value="1"/>
</dbReference>
<evidence type="ECO:0000256" key="1">
    <source>
        <dbReference type="ARBA" id="ARBA00007447"/>
    </source>
</evidence>
<keyword evidence="3" id="KW-0472">Membrane</keyword>
<dbReference type="GO" id="GO:0000324">
    <property type="term" value="C:fungal-type vacuole"/>
    <property type="evidence" value="ECO:0007669"/>
    <property type="project" value="TreeGrafter"/>
</dbReference>
<evidence type="ECO:0000259" key="5">
    <source>
        <dbReference type="PROSITE" id="PS51767"/>
    </source>
</evidence>
<comment type="caution">
    <text evidence="6">The sequence shown here is derived from an EMBL/GenBank/DDBJ whole genome shotgun (WGS) entry which is preliminary data.</text>
</comment>
<dbReference type="InterPro" id="IPR033121">
    <property type="entry name" value="PEPTIDASE_A1"/>
</dbReference>
<feature type="compositionally biased region" description="Low complexity" evidence="2">
    <location>
        <begin position="615"/>
        <end position="626"/>
    </location>
</feature>
<dbReference type="GO" id="GO:0006508">
    <property type="term" value="P:proteolysis"/>
    <property type="evidence" value="ECO:0007669"/>
    <property type="project" value="UniProtKB-KW"/>
</dbReference>
<dbReference type="PANTHER" id="PTHR47966:SF51">
    <property type="entry name" value="BETA-SITE APP-CLEAVING ENZYME, ISOFORM A-RELATED"/>
    <property type="match status" value="1"/>
</dbReference>
<dbReference type="OrthoDB" id="4074350at2759"/>
<feature type="compositionally biased region" description="Basic and acidic residues" evidence="2">
    <location>
        <begin position="674"/>
        <end position="686"/>
    </location>
</feature>
<reference evidence="6" key="1">
    <citation type="journal article" date="2020" name="Stud. Mycol.">
        <title>101 Dothideomycetes genomes: a test case for predicting lifestyles and emergence of pathogens.</title>
        <authorList>
            <person name="Haridas S."/>
            <person name="Albert R."/>
            <person name="Binder M."/>
            <person name="Bloem J."/>
            <person name="Labutti K."/>
            <person name="Salamov A."/>
            <person name="Andreopoulos B."/>
            <person name="Baker S."/>
            <person name="Barry K."/>
            <person name="Bills G."/>
            <person name="Bluhm B."/>
            <person name="Cannon C."/>
            <person name="Castanera R."/>
            <person name="Culley D."/>
            <person name="Daum C."/>
            <person name="Ezra D."/>
            <person name="Gonzalez J."/>
            <person name="Henrissat B."/>
            <person name="Kuo A."/>
            <person name="Liang C."/>
            <person name="Lipzen A."/>
            <person name="Lutzoni F."/>
            <person name="Magnuson J."/>
            <person name="Mondo S."/>
            <person name="Nolan M."/>
            <person name="Ohm R."/>
            <person name="Pangilinan J."/>
            <person name="Park H.-J."/>
            <person name="Ramirez L."/>
            <person name="Alfaro M."/>
            <person name="Sun H."/>
            <person name="Tritt A."/>
            <person name="Yoshinaga Y."/>
            <person name="Zwiers L.-H."/>
            <person name="Turgeon B."/>
            <person name="Goodwin S."/>
            <person name="Spatafora J."/>
            <person name="Crous P."/>
            <person name="Grigoriev I."/>
        </authorList>
    </citation>
    <scope>NUCLEOTIDE SEQUENCE</scope>
    <source>
        <strain evidence="6">CBS 125425</strain>
    </source>
</reference>
<dbReference type="Gene3D" id="2.40.70.10">
    <property type="entry name" value="Acid Proteases"/>
    <property type="match status" value="2"/>
</dbReference>
<keyword evidence="4" id="KW-0732">Signal</keyword>
<feature type="compositionally biased region" description="Basic and acidic residues" evidence="2">
    <location>
        <begin position="588"/>
        <end position="600"/>
    </location>
</feature>
<organism evidence="6 7">
    <name type="scientific">Polyplosphaeria fusca</name>
    <dbReference type="NCBI Taxonomy" id="682080"/>
    <lineage>
        <taxon>Eukaryota</taxon>
        <taxon>Fungi</taxon>
        <taxon>Dikarya</taxon>
        <taxon>Ascomycota</taxon>
        <taxon>Pezizomycotina</taxon>
        <taxon>Dothideomycetes</taxon>
        <taxon>Pleosporomycetidae</taxon>
        <taxon>Pleosporales</taxon>
        <taxon>Tetraplosphaeriaceae</taxon>
        <taxon>Polyplosphaeria</taxon>
    </lineage>
</organism>
<dbReference type="InterPro" id="IPR001461">
    <property type="entry name" value="Aspartic_peptidase_A1"/>
</dbReference>
<comment type="similarity">
    <text evidence="1">Belongs to the peptidase A1 family.</text>
</comment>
<dbReference type="InterPro" id="IPR021109">
    <property type="entry name" value="Peptidase_aspartic_dom_sf"/>
</dbReference>
<name>A0A9P4QQM4_9PLEO</name>
<dbReference type="PANTHER" id="PTHR47966">
    <property type="entry name" value="BETA-SITE APP-CLEAVING ENZYME, ISOFORM A-RELATED"/>
    <property type="match status" value="1"/>
</dbReference>
<feature type="compositionally biased region" description="Basic and acidic residues" evidence="2">
    <location>
        <begin position="700"/>
        <end position="710"/>
    </location>
</feature>
<keyword evidence="6" id="KW-0645">Protease</keyword>
<evidence type="ECO:0000256" key="4">
    <source>
        <dbReference type="SAM" id="SignalP"/>
    </source>
</evidence>
<feature type="chain" id="PRO_5040430536" evidence="4">
    <location>
        <begin position="29"/>
        <end position="710"/>
    </location>
</feature>
<feature type="region of interest" description="Disordered" evidence="2">
    <location>
        <begin position="605"/>
        <end position="710"/>
    </location>
</feature>
<keyword evidence="6" id="KW-0378">Hydrolase</keyword>
<dbReference type="PROSITE" id="PS51767">
    <property type="entry name" value="PEPTIDASE_A1"/>
    <property type="match status" value="1"/>
</dbReference>
<protein>
    <submittedName>
        <fullName evidence="6">Acid protease</fullName>
    </submittedName>
</protein>
<keyword evidence="3" id="KW-0812">Transmembrane</keyword>
<dbReference type="SUPFAM" id="SSF50630">
    <property type="entry name" value="Acid proteases"/>
    <property type="match status" value="1"/>
</dbReference>
<gene>
    <name evidence="6" type="ORF">EJ04DRAFT_516068</name>
</gene>
<dbReference type="Pfam" id="PF00026">
    <property type="entry name" value="Asp"/>
    <property type="match status" value="1"/>
</dbReference>
<dbReference type="GO" id="GO:0004190">
    <property type="term" value="F:aspartic-type endopeptidase activity"/>
    <property type="evidence" value="ECO:0007669"/>
    <property type="project" value="InterPro"/>
</dbReference>
<proteinExistence type="inferred from homology"/>
<dbReference type="AlphaFoldDB" id="A0A9P4QQM4"/>
<keyword evidence="7" id="KW-1185">Reference proteome</keyword>
<feature type="transmembrane region" description="Helical" evidence="3">
    <location>
        <begin position="460"/>
        <end position="484"/>
    </location>
</feature>
<feature type="signal peptide" evidence="4">
    <location>
        <begin position="1"/>
        <end position="28"/>
    </location>
</feature>
<evidence type="ECO:0000313" key="6">
    <source>
        <dbReference type="EMBL" id="KAF2729289.1"/>
    </source>
</evidence>
<dbReference type="EMBL" id="ML996250">
    <property type="protein sequence ID" value="KAF2729289.1"/>
    <property type="molecule type" value="Genomic_DNA"/>
</dbReference>
<dbReference type="InterPro" id="IPR034164">
    <property type="entry name" value="Pepsin-like_dom"/>
</dbReference>
<dbReference type="Proteomes" id="UP000799444">
    <property type="component" value="Unassembled WGS sequence"/>
</dbReference>
<sequence length="710" mass="77951">MSRSRRDGAASFVVALLLLATLVQPSLALAHALTPRGAANSSIPSPVSVAPTQEWDGIDGAWNTFALRVGDPDQFVRLFVSTASQQTWVIHYLACVVNDTNPTTNATEEKVDTDCYKSRGQTFNMTASASWDQIGFYQLWTEKNMGLMGNGQYGYDTVGFGQPGEEGPTLDNTTVGALVTDNFWLGHFGLNAKPTNFTAFTDPSPSYMTYLFQQKHIPSLSFGYTAGAQYHLNSVLGSLTLGGYDASRFIPHDVSFGFAPDNERDLVVGVVGITANSATKNKYDLLARDPFTIYVDSTIAEMWLPIEVCEAFEKAFGLKYDNSTELYLVDNITHQQLLADNATITFSLGQKFADNDTIDITLPYSAFDLTAMPPYKGIQDPSPFFPIRRAEKENQFVLGRTFLQEAYLVVDWERQNFSLYQCSWILDQPKDIVPIISPSLLGDGQDGAGDASSKHLSTGAIIGIAIGGGFVFALIGFGLAWCFWRKKQKRHLAKVKEEYEARAAAAAKEPPAEKKEEPPLSPIQEVPEEVVTNVFPKAELPGESLNRPELDTDAKGSASPNSYGMPSPAMEVENTERQIFEMPGDIPTRSEADGRQLSEKESMMVRERIYNGVDPSSPTSSPVSVEPPRRLAPVSPSEVSMVNRRAPDVSPTTPRTPTDGALLESSDTFFQPLRPRDGRSLGHDDTLLSPISPLEGSTDSSRRRFSYEFP</sequence>